<organism evidence="1 2">
    <name type="scientific">Nephila pilipes</name>
    <name type="common">Giant wood spider</name>
    <name type="synonym">Nephila maculata</name>
    <dbReference type="NCBI Taxonomy" id="299642"/>
    <lineage>
        <taxon>Eukaryota</taxon>
        <taxon>Metazoa</taxon>
        <taxon>Ecdysozoa</taxon>
        <taxon>Arthropoda</taxon>
        <taxon>Chelicerata</taxon>
        <taxon>Arachnida</taxon>
        <taxon>Araneae</taxon>
        <taxon>Araneomorphae</taxon>
        <taxon>Entelegynae</taxon>
        <taxon>Araneoidea</taxon>
        <taxon>Nephilidae</taxon>
        <taxon>Nephila</taxon>
    </lineage>
</organism>
<comment type="caution">
    <text evidence="1">The sequence shown here is derived from an EMBL/GenBank/DDBJ whole genome shotgun (WGS) entry which is preliminary data.</text>
</comment>
<reference evidence="1" key="1">
    <citation type="submission" date="2020-08" db="EMBL/GenBank/DDBJ databases">
        <title>Multicomponent nature underlies the extraordinary mechanical properties of spider dragline silk.</title>
        <authorList>
            <person name="Kono N."/>
            <person name="Nakamura H."/>
            <person name="Mori M."/>
            <person name="Yoshida Y."/>
            <person name="Ohtoshi R."/>
            <person name="Malay A.D."/>
            <person name="Moran D.A.P."/>
            <person name="Tomita M."/>
            <person name="Numata K."/>
            <person name="Arakawa K."/>
        </authorList>
    </citation>
    <scope>NUCLEOTIDE SEQUENCE</scope>
</reference>
<gene>
    <name evidence="1" type="ORF">NPIL_243641</name>
</gene>
<sequence>MICPAKSLDLKPIDDVYDDIGRVIAQHYPSSGIKRLTFRSMGFIFASVFDALTNSMVTWCEACLQCMVAELLSRR</sequence>
<name>A0A8X6QE65_NEPPI</name>
<protein>
    <submittedName>
        <fullName evidence="1">Uncharacterized protein</fullName>
    </submittedName>
</protein>
<accession>A0A8X6QE65</accession>
<evidence type="ECO:0000313" key="1">
    <source>
        <dbReference type="EMBL" id="GFU09647.1"/>
    </source>
</evidence>
<dbReference type="EMBL" id="BMAW01078111">
    <property type="protein sequence ID" value="GFU09647.1"/>
    <property type="molecule type" value="Genomic_DNA"/>
</dbReference>
<keyword evidence="2" id="KW-1185">Reference proteome</keyword>
<dbReference type="AlphaFoldDB" id="A0A8X6QE65"/>
<evidence type="ECO:0000313" key="2">
    <source>
        <dbReference type="Proteomes" id="UP000887013"/>
    </source>
</evidence>
<proteinExistence type="predicted"/>
<dbReference type="Proteomes" id="UP000887013">
    <property type="component" value="Unassembled WGS sequence"/>
</dbReference>